<dbReference type="AlphaFoldDB" id="A0A9Q0AP54"/>
<gene>
    <name evidence="1" type="ORF">JX265_006862</name>
</gene>
<comment type="caution">
    <text evidence="1">The sequence shown here is derived from an EMBL/GenBank/DDBJ whole genome shotgun (WGS) entry which is preliminary data.</text>
</comment>
<organism evidence="1 2">
    <name type="scientific">Neoarthrinium moseri</name>
    <dbReference type="NCBI Taxonomy" id="1658444"/>
    <lineage>
        <taxon>Eukaryota</taxon>
        <taxon>Fungi</taxon>
        <taxon>Dikarya</taxon>
        <taxon>Ascomycota</taxon>
        <taxon>Pezizomycotina</taxon>
        <taxon>Sordariomycetes</taxon>
        <taxon>Xylariomycetidae</taxon>
        <taxon>Amphisphaeriales</taxon>
        <taxon>Apiosporaceae</taxon>
        <taxon>Neoarthrinium</taxon>
    </lineage>
</organism>
<evidence type="ECO:0000313" key="1">
    <source>
        <dbReference type="EMBL" id="KAI1868883.1"/>
    </source>
</evidence>
<accession>A0A9Q0AP54</accession>
<proteinExistence type="predicted"/>
<dbReference type="EMBL" id="JAFIMR010000016">
    <property type="protein sequence ID" value="KAI1868883.1"/>
    <property type="molecule type" value="Genomic_DNA"/>
</dbReference>
<dbReference type="Proteomes" id="UP000829685">
    <property type="component" value="Unassembled WGS sequence"/>
</dbReference>
<protein>
    <submittedName>
        <fullName evidence="1">Uncharacterized protein</fullName>
    </submittedName>
</protein>
<sequence>MLQARDLNGNKTLCPVNSQFSPMFDPPGLSQYQQCGIAISTNTSDILEECCGSPVGTWREGPYDDCWAYCNLTTLDLGTPEGLEASQKLGDCFKDRLAKNEKAWNITYDIWTGIVCRGPSHKNSTTGAEGTGSGPRASLIFCVAIAATAIFVL</sequence>
<name>A0A9Q0AP54_9PEZI</name>
<reference evidence="1" key="1">
    <citation type="submission" date="2021-03" db="EMBL/GenBank/DDBJ databases">
        <title>Revisited historic fungal species revealed as producer of novel bioactive compounds through whole genome sequencing and comparative genomics.</title>
        <authorList>
            <person name="Vignolle G.A."/>
            <person name="Hochenegger N."/>
            <person name="Mach R.L."/>
            <person name="Mach-Aigner A.R."/>
            <person name="Javad Rahimi M."/>
            <person name="Salim K.A."/>
            <person name="Chan C.M."/>
            <person name="Lim L.B.L."/>
            <person name="Cai F."/>
            <person name="Druzhinina I.S."/>
            <person name="U'Ren J.M."/>
            <person name="Derntl C."/>
        </authorList>
    </citation>
    <scope>NUCLEOTIDE SEQUENCE</scope>
    <source>
        <strain evidence="1">TUCIM 5799</strain>
    </source>
</reference>
<keyword evidence="2" id="KW-1185">Reference proteome</keyword>
<evidence type="ECO:0000313" key="2">
    <source>
        <dbReference type="Proteomes" id="UP000829685"/>
    </source>
</evidence>